<name>X8DCR9_MYCXE</name>
<dbReference type="EMBL" id="JAOB01000017">
    <property type="protein sequence ID" value="EUA66164.1"/>
    <property type="molecule type" value="Genomic_DNA"/>
</dbReference>
<proteinExistence type="predicted"/>
<comment type="caution">
    <text evidence="1">The sequence shown here is derived from an EMBL/GenBank/DDBJ whole genome shotgun (WGS) entry which is preliminary data.</text>
</comment>
<dbReference type="PATRIC" id="fig|1299334.3.peg.1955"/>
<accession>X8DCR9</accession>
<organism evidence="1">
    <name type="scientific">Mycobacterium xenopi 4042</name>
    <dbReference type="NCBI Taxonomy" id="1299334"/>
    <lineage>
        <taxon>Bacteria</taxon>
        <taxon>Bacillati</taxon>
        <taxon>Actinomycetota</taxon>
        <taxon>Actinomycetes</taxon>
        <taxon>Mycobacteriales</taxon>
        <taxon>Mycobacteriaceae</taxon>
        <taxon>Mycobacterium</taxon>
    </lineage>
</organism>
<dbReference type="AlphaFoldDB" id="X8DCR9"/>
<protein>
    <submittedName>
        <fullName evidence="1">Uncharacterized protein</fullName>
    </submittedName>
</protein>
<evidence type="ECO:0000313" key="1">
    <source>
        <dbReference type="EMBL" id="EUA66164.1"/>
    </source>
</evidence>
<sequence>MPMHYIPPRKTIMERPARWCTPRFRWPACVRPGVVAPRRELGSAGAGQRSAREL</sequence>
<reference evidence="1" key="1">
    <citation type="submission" date="2014-01" db="EMBL/GenBank/DDBJ databases">
        <authorList>
            <person name="Brown-Elliot B."/>
            <person name="Wallace R."/>
            <person name="Lenaerts A."/>
            <person name="Ordway D."/>
            <person name="DeGroote M.A."/>
            <person name="Parker T."/>
            <person name="Sizemore C."/>
            <person name="Tallon L.J."/>
            <person name="Sadzewicz L.K."/>
            <person name="Sengamalay N."/>
            <person name="Fraser C.M."/>
            <person name="Hine E."/>
            <person name="Shefchek K.A."/>
            <person name="Das S.P."/>
            <person name="Tettelin H."/>
        </authorList>
    </citation>
    <scope>NUCLEOTIDE SEQUENCE [LARGE SCALE GENOMIC DNA]</scope>
    <source>
        <strain evidence="1">4042</strain>
    </source>
</reference>
<gene>
    <name evidence="1" type="ORF">I553_6721</name>
</gene>